<dbReference type="GO" id="GO:0003676">
    <property type="term" value="F:nucleic acid binding"/>
    <property type="evidence" value="ECO:0007669"/>
    <property type="project" value="InterPro"/>
</dbReference>
<keyword evidence="3" id="KW-0677">Repeat</keyword>
<feature type="domain" description="C2H2-type" evidence="9">
    <location>
        <begin position="115"/>
        <end position="149"/>
    </location>
</feature>
<dbReference type="EMBL" id="ML976614">
    <property type="protein sequence ID" value="KAF1851666.1"/>
    <property type="molecule type" value="Genomic_DNA"/>
</dbReference>
<keyword evidence="6" id="KW-0539">Nucleus</keyword>
<dbReference type="Proteomes" id="UP000800039">
    <property type="component" value="Unassembled WGS sequence"/>
</dbReference>
<evidence type="ECO:0000259" key="9">
    <source>
        <dbReference type="PROSITE" id="PS50157"/>
    </source>
</evidence>
<keyword evidence="11" id="KW-1185">Reference proteome</keyword>
<dbReference type="InterPro" id="IPR012337">
    <property type="entry name" value="RNaseH-like_sf"/>
</dbReference>
<evidence type="ECO:0000313" key="10">
    <source>
        <dbReference type="EMBL" id="KAF1851666.1"/>
    </source>
</evidence>
<evidence type="ECO:0000256" key="2">
    <source>
        <dbReference type="ARBA" id="ARBA00022723"/>
    </source>
</evidence>
<dbReference type="SUPFAM" id="SSF53098">
    <property type="entry name" value="Ribonuclease H-like"/>
    <property type="match status" value="1"/>
</dbReference>
<feature type="region of interest" description="Disordered" evidence="8">
    <location>
        <begin position="128"/>
        <end position="163"/>
    </location>
</feature>
<evidence type="ECO:0000256" key="6">
    <source>
        <dbReference type="ARBA" id="ARBA00023242"/>
    </source>
</evidence>
<dbReference type="SMART" id="SM00355">
    <property type="entry name" value="ZnF_C2H2"/>
    <property type="match status" value="6"/>
</dbReference>
<dbReference type="RefSeq" id="XP_040794229.1">
    <property type="nucleotide sequence ID" value="XM_040930579.1"/>
</dbReference>
<feature type="region of interest" description="Disordered" evidence="8">
    <location>
        <begin position="323"/>
        <end position="342"/>
    </location>
</feature>
<name>A0A9P4GVA7_9PLEO</name>
<evidence type="ECO:0000256" key="5">
    <source>
        <dbReference type="ARBA" id="ARBA00022833"/>
    </source>
</evidence>
<comment type="subcellular location">
    <subcellularLocation>
        <location evidence="1">Nucleus</location>
    </subcellularLocation>
</comment>
<keyword evidence="2" id="KW-0479">Metal-binding</keyword>
<feature type="domain" description="C2H2-type" evidence="9">
    <location>
        <begin position="3"/>
        <end position="30"/>
    </location>
</feature>
<dbReference type="GO" id="GO:0005634">
    <property type="term" value="C:nucleus"/>
    <property type="evidence" value="ECO:0007669"/>
    <property type="project" value="UniProtKB-SubCell"/>
</dbReference>
<dbReference type="Gene3D" id="3.30.160.60">
    <property type="entry name" value="Classic Zinc Finger"/>
    <property type="match status" value="2"/>
</dbReference>
<reference evidence="10" key="1">
    <citation type="submission" date="2020-01" db="EMBL/GenBank/DDBJ databases">
        <authorList>
            <consortium name="DOE Joint Genome Institute"/>
            <person name="Haridas S."/>
            <person name="Albert R."/>
            <person name="Binder M."/>
            <person name="Bloem J."/>
            <person name="Labutti K."/>
            <person name="Salamov A."/>
            <person name="Andreopoulos B."/>
            <person name="Baker S.E."/>
            <person name="Barry K."/>
            <person name="Bills G."/>
            <person name="Bluhm B.H."/>
            <person name="Cannon C."/>
            <person name="Castanera R."/>
            <person name="Culley D.E."/>
            <person name="Daum C."/>
            <person name="Ezra D."/>
            <person name="Gonzalez J.B."/>
            <person name="Henrissat B."/>
            <person name="Kuo A."/>
            <person name="Liang C."/>
            <person name="Lipzen A."/>
            <person name="Lutzoni F."/>
            <person name="Magnuson J."/>
            <person name="Mondo S."/>
            <person name="Nolan M."/>
            <person name="Ohm R."/>
            <person name="Pangilinan J."/>
            <person name="Park H.-J."/>
            <person name="Ramirez L."/>
            <person name="Alfaro M."/>
            <person name="Sun H."/>
            <person name="Tritt A."/>
            <person name="Yoshinaga Y."/>
            <person name="Zwiers L.-H."/>
            <person name="Turgeon B.G."/>
            <person name="Goodwin S.B."/>
            <person name="Spatafora J.W."/>
            <person name="Crous P.W."/>
            <person name="Grigoriev I.V."/>
        </authorList>
    </citation>
    <scope>NUCLEOTIDE SEQUENCE</scope>
    <source>
        <strain evidence="10">CBS 394.84</strain>
    </source>
</reference>
<dbReference type="OrthoDB" id="16516at2759"/>
<dbReference type="InterPro" id="IPR013087">
    <property type="entry name" value="Znf_C2H2_type"/>
</dbReference>
<dbReference type="Gene3D" id="3.30.420.10">
    <property type="entry name" value="Ribonuclease H-like superfamily/Ribonuclease H"/>
    <property type="match status" value="1"/>
</dbReference>
<feature type="domain" description="C2H2-type" evidence="9">
    <location>
        <begin position="266"/>
        <end position="291"/>
    </location>
</feature>
<dbReference type="SUPFAM" id="SSF57667">
    <property type="entry name" value="beta-beta-alpha zinc fingers"/>
    <property type="match status" value="1"/>
</dbReference>
<evidence type="ECO:0000256" key="3">
    <source>
        <dbReference type="ARBA" id="ARBA00022737"/>
    </source>
</evidence>
<sequence>MPYHCGMCNQSFNTRGELDQHAADHADNTPATLTCPWCPWSFPDSLALEQHQIVSGHQSAQFACDTCGDTMVSQQGLNKHLNQSTGCQKASSILPAAQASNGASHEPTLTSTTAITCDRCPRTFRTQREYNAHRKFPDGDCADHKKRTPPRNKKRSGPAGCVDLVQPHQTVNGALGYHDASDTPDDLSEDNEYCHECKTAFKSKAGYNAHALRCTSQTMSNGRPSSSPKISQVAAQYDDGLQPTLTPVRKQSLDAKLPAAPAIPSFRCIVQECGKAFRSEPGLKAHQADVHGLGGKALDLQGSQSFMMNQRVREQLKVKGLLRDSPRAPIPPPRPFPAPTPAQIPIPMPTGMSMGGEDDIKQAKYIQGKIGRLRIQSDIFIHNNGKMTVCGIDWTRIAVSNQNNAITSLDGMCSLPKSVQGEEYLLPPTAFKDEYKVAYPVTDFKHSPDRDSSKPGLGVIALSCGKILLADGRQEVVKIAAVDLVTSRILMNHLVCTDPYAKVANWRSSVTGLSGWDDMEGARKAGYKIFKGWSSARSALWKFVDKETIVVGHNLRSDLDVLRMIHGRAVDIAIVVEKAAKGPLSKPQLSLDSICRTYLSRQLVIDPQYGRDFLMNAFAAREFGLWAIKNPEILAKDAKQKSLDYQRVIQKPVTTA</sequence>
<dbReference type="GeneID" id="63847831"/>
<dbReference type="InterPro" id="IPR036397">
    <property type="entry name" value="RNaseH_sf"/>
</dbReference>
<dbReference type="InterPro" id="IPR050888">
    <property type="entry name" value="ZnF_C2H2-type_TF"/>
</dbReference>
<evidence type="ECO:0000256" key="1">
    <source>
        <dbReference type="ARBA" id="ARBA00004123"/>
    </source>
</evidence>
<dbReference type="PROSITE" id="PS00028">
    <property type="entry name" value="ZINC_FINGER_C2H2_1"/>
    <property type="match status" value="2"/>
</dbReference>
<evidence type="ECO:0000256" key="7">
    <source>
        <dbReference type="PROSITE-ProRule" id="PRU00042"/>
    </source>
</evidence>
<organism evidence="10 11">
    <name type="scientific">Cucurbitaria berberidis CBS 394.84</name>
    <dbReference type="NCBI Taxonomy" id="1168544"/>
    <lineage>
        <taxon>Eukaryota</taxon>
        <taxon>Fungi</taxon>
        <taxon>Dikarya</taxon>
        <taxon>Ascomycota</taxon>
        <taxon>Pezizomycotina</taxon>
        <taxon>Dothideomycetes</taxon>
        <taxon>Pleosporomycetidae</taxon>
        <taxon>Pleosporales</taxon>
        <taxon>Pleosporineae</taxon>
        <taxon>Cucurbitariaceae</taxon>
        <taxon>Cucurbitaria</taxon>
    </lineage>
</organism>
<feature type="compositionally biased region" description="Pro residues" evidence="8">
    <location>
        <begin position="328"/>
        <end position="342"/>
    </location>
</feature>
<accession>A0A9P4GVA7</accession>
<dbReference type="PROSITE" id="PS50157">
    <property type="entry name" value="ZINC_FINGER_C2H2_2"/>
    <property type="match status" value="3"/>
</dbReference>
<protein>
    <recommendedName>
        <fullName evidence="9">C2H2-type domain-containing protein</fullName>
    </recommendedName>
</protein>
<feature type="compositionally biased region" description="Basic and acidic residues" evidence="8">
    <location>
        <begin position="128"/>
        <end position="143"/>
    </location>
</feature>
<keyword evidence="5" id="KW-0862">Zinc</keyword>
<dbReference type="GO" id="GO:0008270">
    <property type="term" value="F:zinc ion binding"/>
    <property type="evidence" value="ECO:0007669"/>
    <property type="project" value="UniProtKB-KW"/>
</dbReference>
<feature type="compositionally biased region" description="Basic residues" evidence="8">
    <location>
        <begin position="144"/>
        <end position="156"/>
    </location>
</feature>
<evidence type="ECO:0000256" key="4">
    <source>
        <dbReference type="ARBA" id="ARBA00022771"/>
    </source>
</evidence>
<dbReference type="CDD" id="cd06137">
    <property type="entry name" value="DEDDh_RNase"/>
    <property type="match status" value="1"/>
</dbReference>
<evidence type="ECO:0000313" key="11">
    <source>
        <dbReference type="Proteomes" id="UP000800039"/>
    </source>
</evidence>
<dbReference type="InterPro" id="IPR036236">
    <property type="entry name" value="Znf_C2H2_sf"/>
</dbReference>
<keyword evidence="4 7" id="KW-0863">Zinc-finger</keyword>
<evidence type="ECO:0000256" key="8">
    <source>
        <dbReference type="SAM" id="MobiDB-lite"/>
    </source>
</evidence>
<dbReference type="PANTHER" id="PTHR24406">
    <property type="entry name" value="TRANSCRIPTIONAL REPRESSOR CTCFL-RELATED"/>
    <property type="match status" value="1"/>
</dbReference>
<dbReference type="AlphaFoldDB" id="A0A9P4GVA7"/>
<proteinExistence type="predicted"/>
<comment type="caution">
    <text evidence="10">The sequence shown here is derived from an EMBL/GenBank/DDBJ whole genome shotgun (WGS) entry which is preliminary data.</text>
</comment>
<gene>
    <name evidence="10" type="ORF">K460DRAFT_324763</name>
</gene>